<name>A0A835F0P3_9POAL</name>
<evidence type="ECO:0000313" key="3">
    <source>
        <dbReference type="Proteomes" id="UP000636709"/>
    </source>
</evidence>
<proteinExistence type="predicted"/>
<dbReference type="InterPro" id="IPR044286">
    <property type="entry name" value="SINL_plant"/>
</dbReference>
<evidence type="ECO:0000256" key="1">
    <source>
        <dbReference type="SAM" id="MobiDB-lite"/>
    </source>
</evidence>
<comment type="caution">
    <text evidence="2">The sequence shown here is derived from an EMBL/GenBank/DDBJ whole genome shotgun (WGS) entry which is preliminary data.</text>
</comment>
<dbReference type="PANTHER" id="PTHR46632">
    <property type="entry name" value="E3 UBIQUITIN-PROTEIN LIGASE SINA-LIKE 4"/>
    <property type="match status" value="1"/>
</dbReference>
<feature type="region of interest" description="Disordered" evidence="1">
    <location>
        <begin position="1"/>
        <end position="37"/>
    </location>
</feature>
<dbReference type="AlphaFoldDB" id="A0A835F0P3"/>
<dbReference type="Gramene" id="Dexi5A01G0009360.1">
    <property type="protein sequence ID" value="Dexi5A01G0009360.1:cds"/>
    <property type="gene ID" value="Dexi5A01G0009360"/>
</dbReference>
<accession>A0A835F0P3</accession>
<dbReference type="PANTHER" id="PTHR46632:SF16">
    <property type="entry name" value="E3 UBIQUITIN-PROTEIN LIGASE SINA-LIKE 10"/>
    <property type="match status" value="1"/>
</dbReference>
<dbReference type="SUPFAM" id="SSF49599">
    <property type="entry name" value="TRAF domain-like"/>
    <property type="match status" value="1"/>
</dbReference>
<dbReference type="OrthoDB" id="675760at2759"/>
<organism evidence="2 3">
    <name type="scientific">Digitaria exilis</name>
    <dbReference type="NCBI Taxonomy" id="1010633"/>
    <lineage>
        <taxon>Eukaryota</taxon>
        <taxon>Viridiplantae</taxon>
        <taxon>Streptophyta</taxon>
        <taxon>Embryophyta</taxon>
        <taxon>Tracheophyta</taxon>
        <taxon>Spermatophyta</taxon>
        <taxon>Magnoliopsida</taxon>
        <taxon>Liliopsida</taxon>
        <taxon>Poales</taxon>
        <taxon>Poaceae</taxon>
        <taxon>PACMAD clade</taxon>
        <taxon>Panicoideae</taxon>
        <taxon>Panicodae</taxon>
        <taxon>Paniceae</taxon>
        <taxon>Anthephorinae</taxon>
        <taxon>Digitaria</taxon>
    </lineage>
</organism>
<reference evidence="2" key="1">
    <citation type="submission" date="2020-07" db="EMBL/GenBank/DDBJ databases">
        <title>Genome sequence and genetic diversity analysis of an under-domesticated orphan crop, white fonio (Digitaria exilis).</title>
        <authorList>
            <person name="Bennetzen J.L."/>
            <person name="Chen S."/>
            <person name="Ma X."/>
            <person name="Wang X."/>
            <person name="Yssel A.E.J."/>
            <person name="Chaluvadi S.R."/>
            <person name="Johnson M."/>
            <person name="Gangashetty P."/>
            <person name="Hamidou F."/>
            <person name="Sanogo M.D."/>
            <person name="Zwaenepoel A."/>
            <person name="Wallace J."/>
            <person name="Van De Peer Y."/>
            <person name="Van Deynze A."/>
        </authorList>
    </citation>
    <scope>NUCLEOTIDE SEQUENCE</scope>
    <source>
        <tissue evidence="2">Leaves</tissue>
    </source>
</reference>
<sequence length="216" mass="23265">MEMDKDKSGGTPGASWTSPTKKAKPSTEQPTEHQEERIWMDPNALSVDCGICFMPFEAEVFMHAPTCCPIAGCAYIGELQHLHRHLLDGHADFVVPVAGLKATAKVTLRKADPFRVLVMAMAKGSTPSVFLLVNGGGVLAGRSLSLVCLGPCRPEGDEGETRYKMEVYGGEPGVIWMKGTAPCVRRLEGFEAKKFLFVPDADWGPSGSVSVSIRIG</sequence>
<evidence type="ECO:0008006" key="4">
    <source>
        <dbReference type="Google" id="ProtNLM"/>
    </source>
</evidence>
<keyword evidence="3" id="KW-1185">Reference proteome</keyword>
<dbReference type="Proteomes" id="UP000636709">
    <property type="component" value="Unassembled WGS sequence"/>
</dbReference>
<evidence type="ECO:0000313" key="2">
    <source>
        <dbReference type="EMBL" id="KAF8724662.1"/>
    </source>
</evidence>
<dbReference type="EMBL" id="JACEFO010001661">
    <property type="protein sequence ID" value="KAF8724662.1"/>
    <property type="molecule type" value="Genomic_DNA"/>
</dbReference>
<protein>
    <recommendedName>
        <fullName evidence="4">SIAH-type domain-containing protein</fullName>
    </recommendedName>
</protein>
<gene>
    <name evidence="2" type="ORF">HU200_020935</name>
</gene>